<sequence>MTLNTAAMEFSSVELPCCKAACHQFGLTTPVQILGNRKFTPDLLEGESTKTKKSSGGKGRPGEGC</sequence>
<dbReference type="AlphaFoldDB" id="A0A0E0JXT6"/>
<accession>A0A0E0JXT6</accession>
<reference evidence="2" key="1">
    <citation type="submission" date="2015-04" db="UniProtKB">
        <authorList>
            <consortium name="EnsemblPlants"/>
        </authorList>
    </citation>
    <scope>IDENTIFICATION</scope>
</reference>
<organism evidence="2">
    <name type="scientific">Oryza punctata</name>
    <name type="common">Red rice</name>
    <dbReference type="NCBI Taxonomy" id="4537"/>
    <lineage>
        <taxon>Eukaryota</taxon>
        <taxon>Viridiplantae</taxon>
        <taxon>Streptophyta</taxon>
        <taxon>Embryophyta</taxon>
        <taxon>Tracheophyta</taxon>
        <taxon>Spermatophyta</taxon>
        <taxon>Magnoliopsida</taxon>
        <taxon>Liliopsida</taxon>
        <taxon>Poales</taxon>
        <taxon>Poaceae</taxon>
        <taxon>BOP clade</taxon>
        <taxon>Oryzoideae</taxon>
        <taxon>Oryzeae</taxon>
        <taxon>Oryzinae</taxon>
        <taxon>Oryza</taxon>
    </lineage>
</organism>
<reference evidence="2" key="2">
    <citation type="submission" date="2018-05" db="EMBL/GenBank/DDBJ databases">
        <title>OpunRS2 (Oryza punctata Reference Sequence Version 2).</title>
        <authorList>
            <person name="Zhang J."/>
            <person name="Kudrna D."/>
            <person name="Lee S."/>
            <person name="Talag J."/>
            <person name="Welchert J."/>
            <person name="Wing R.A."/>
        </authorList>
    </citation>
    <scope>NUCLEOTIDE SEQUENCE [LARGE SCALE GENOMIC DNA]</scope>
</reference>
<evidence type="ECO:0000256" key="1">
    <source>
        <dbReference type="SAM" id="MobiDB-lite"/>
    </source>
</evidence>
<dbReference type="Gramene" id="OPUNC02G08950.5">
    <property type="protein sequence ID" value="OPUNC02G08950.5"/>
    <property type="gene ID" value="OPUNC02G08950"/>
</dbReference>
<dbReference type="HOGENOM" id="CLU_2853688_0_0_1"/>
<protein>
    <submittedName>
        <fullName evidence="2">Uncharacterized protein</fullName>
    </submittedName>
</protein>
<feature type="region of interest" description="Disordered" evidence="1">
    <location>
        <begin position="40"/>
        <end position="65"/>
    </location>
</feature>
<dbReference type="Proteomes" id="UP000026962">
    <property type="component" value="Chromosome 2"/>
</dbReference>
<dbReference type="EnsemblPlants" id="OPUNC02G08950.5">
    <property type="protein sequence ID" value="OPUNC02G08950.5"/>
    <property type="gene ID" value="OPUNC02G08950"/>
</dbReference>
<evidence type="ECO:0000313" key="3">
    <source>
        <dbReference type="Proteomes" id="UP000026962"/>
    </source>
</evidence>
<evidence type="ECO:0000313" key="2">
    <source>
        <dbReference type="EnsemblPlants" id="OPUNC02G08950.5"/>
    </source>
</evidence>
<proteinExistence type="predicted"/>
<feature type="compositionally biased region" description="Gly residues" evidence="1">
    <location>
        <begin position="56"/>
        <end position="65"/>
    </location>
</feature>
<name>A0A0E0JXT6_ORYPU</name>
<keyword evidence="3" id="KW-1185">Reference proteome</keyword>